<proteinExistence type="predicted"/>
<keyword evidence="4" id="KW-1185">Reference proteome</keyword>
<evidence type="ECO:0000256" key="1">
    <source>
        <dbReference type="SAM" id="MobiDB-lite"/>
    </source>
</evidence>
<feature type="transmembrane region" description="Helical" evidence="2">
    <location>
        <begin position="268"/>
        <end position="289"/>
    </location>
</feature>
<dbReference type="Proteomes" id="UP001515480">
    <property type="component" value="Unassembled WGS sequence"/>
</dbReference>
<accession>A0AB34JLC7</accession>
<dbReference type="AlphaFoldDB" id="A0AB34JLC7"/>
<sequence length="652" mass="71628">MPLSVLLATAAAHELRVYYPPSVSGRYPVARYTFSPVTYEVDAELAIAASCPCAWLEEAPALRVSKMLEGRVLLLADGSCSGGCLPYYVACATWLSNASGLILSQTYNEDALRVVDEIAARRALTHGELSNEDAAAAYNTSSFWLESEHFARLSNLSGCADFVLPTVGLGSNSSDKLWAAATGIPPLNKSLAVNASNSSSLAKLMPLEKLINLTLAGMEEESSIDCSQHDHVPLVYSIATPIWAALSIVWGFNTYHYNLASTQDLHRMLSWVPLLQLAHCSLSFVYFLSCPWETPISLIYASVWAVLTILKEPVLLLCLLLVAKGWCVTRHVLQRTEAIVAGLTLAFLYATVAVQLSMQSVYATVPMVMVYIVMLHNVLTSILANLRILKAQLFALRSLGVDPVPTPAYKKYRMFLALLYFTIAYAVVELFIHSIISLLDRYWLFIALHQAMEICITAGIGYQFRARPFNVLSHQERLPRMQQIATEIADQMLPRITAVVLKEDMFDAPNLIAWREHSDADPVSSCNHQLPPTLVVLNPGDTEEPPPACAHRGAYSGSSPRSATAWANPSGGTVAVNPRIGVQESLERSEFSLRRSMLRISSPLRFAHPMQVQPTEGAQSLHDDEVEMETITPASNAQYGRHLYINGSSVSI</sequence>
<organism evidence="3 4">
    <name type="scientific">Prymnesium parvum</name>
    <name type="common">Toxic golden alga</name>
    <dbReference type="NCBI Taxonomy" id="97485"/>
    <lineage>
        <taxon>Eukaryota</taxon>
        <taxon>Haptista</taxon>
        <taxon>Haptophyta</taxon>
        <taxon>Prymnesiophyceae</taxon>
        <taxon>Prymnesiales</taxon>
        <taxon>Prymnesiaceae</taxon>
        <taxon>Prymnesium</taxon>
    </lineage>
</organism>
<evidence type="ECO:0000313" key="4">
    <source>
        <dbReference type="Proteomes" id="UP001515480"/>
    </source>
</evidence>
<dbReference type="PANTHER" id="PTHR36329">
    <property type="entry name" value="TRANSMEMBRANE PROTEIN"/>
    <property type="match status" value="1"/>
</dbReference>
<dbReference type="EMBL" id="JBGBPQ010000007">
    <property type="protein sequence ID" value="KAL1521551.1"/>
    <property type="molecule type" value="Genomic_DNA"/>
</dbReference>
<reference evidence="3 4" key="1">
    <citation type="journal article" date="2024" name="Science">
        <title>Giant polyketide synthase enzymes in the biosynthesis of giant marine polyether toxins.</title>
        <authorList>
            <person name="Fallon T.R."/>
            <person name="Shende V.V."/>
            <person name="Wierzbicki I.H."/>
            <person name="Pendleton A.L."/>
            <person name="Watervoot N.F."/>
            <person name="Auber R.P."/>
            <person name="Gonzalez D.J."/>
            <person name="Wisecaver J.H."/>
            <person name="Moore B.S."/>
        </authorList>
    </citation>
    <scope>NUCLEOTIDE SEQUENCE [LARGE SCALE GENOMIC DNA]</scope>
    <source>
        <strain evidence="3 4">12B1</strain>
    </source>
</reference>
<protein>
    <recommendedName>
        <fullName evidence="5">Transmembrane protein</fullName>
    </recommendedName>
</protein>
<feature type="transmembrane region" description="Helical" evidence="2">
    <location>
        <begin position="338"/>
        <end position="356"/>
    </location>
</feature>
<feature type="transmembrane region" description="Helical" evidence="2">
    <location>
        <begin position="415"/>
        <end position="436"/>
    </location>
</feature>
<keyword evidence="2" id="KW-0812">Transmembrane</keyword>
<keyword evidence="2" id="KW-1133">Transmembrane helix</keyword>
<feature type="compositionally biased region" description="Polar residues" evidence="1">
    <location>
        <begin position="556"/>
        <end position="570"/>
    </location>
</feature>
<evidence type="ECO:0008006" key="5">
    <source>
        <dbReference type="Google" id="ProtNLM"/>
    </source>
</evidence>
<evidence type="ECO:0000256" key="2">
    <source>
        <dbReference type="SAM" id="Phobius"/>
    </source>
</evidence>
<gene>
    <name evidence="3" type="ORF">AB1Y20_021210</name>
</gene>
<evidence type="ECO:0000313" key="3">
    <source>
        <dbReference type="EMBL" id="KAL1521551.1"/>
    </source>
</evidence>
<name>A0AB34JLC7_PRYPA</name>
<dbReference type="PANTHER" id="PTHR36329:SF1">
    <property type="entry name" value="TRANSMEMBRANE PROTEIN"/>
    <property type="match status" value="1"/>
</dbReference>
<feature type="transmembrane region" description="Helical" evidence="2">
    <location>
        <begin position="301"/>
        <end position="326"/>
    </location>
</feature>
<feature type="transmembrane region" description="Helical" evidence="2">
    <location>
        <begin position="368"/>
        <end position="389"/>
    </location>
</feature>
<feature type="region of interest" description="Disordered" evidence="1">
    <location>
        <begin position="551"/>
        <end position="570"/>
    </location>
</feature>
<feature type="transmembrane region" description="Helical" evidence="2">
    <location>
        <begin position="234"/>
        <end position="256"/>
    </location>
</feature>
<comment type="caution">
    <text evidence="3">The sequence shown here is derived from an EMBL/GenBank/DDBJ whole genome shotgun (WGS) entry which is preliminary data.</text>
</comment>
<keyword evidence="2" id="KW-0472">Membrane</keyword>